<keyword evidence="3" id="KW-0472">Membrane</keyword>
<feature type="region of interest" description="Disordered" evidence="4">
    <location>
        <begin position="48"/>
        <end position="71"/>
    </location>
</feature>
<dbReference type="GO" id="GO:0015562">
    <property type="term" value="F:efflux transmembrane transporter activity"/>
    <property type="evidence" value="ECO:0007669"/>
    <property type="project" value="InterPro"/>
</dbReference>
<dbReference type="NCBIfam" id="TIGR01845">
    <property type="entry name" value="outer_NodT"/>
    <property type="match status" value="1"/>
</dbReference>
<dbReference type="OrthoDB" id="9770517at2"/>
<evidence type="ECO:0000313" key="5">
    <source>
        <dbReference type="EMBL" id="TCL06068.1"/>
    </source>
</evidence>
<keyword evidence="3" id="KW-0812">Transmembrane</keyword>
<organism evidence="5 6">
    <name type="scientific">Sodalis ligni</name>
    <dbReference type="NCBI Taxonomy" id="2697027"/>
    <lineage>
        <taxon>Bacteria</taxon>
        <taxon>Pseudomonadati</taxon>
        <taxon>Pseudomonadota</taxon>
        <taxon>Gammaproteobacteria</taxon>
        <taxon>Enterobacterales</taxon>
        <taxon>Bruguierivoracaceae</taxon>
        <taxon>Sodalis</taxon>
    </lineage>
</organism>
<dbReference type="SUPFAM" id="SSF56954">
    <property type="entry name" value="Outer membrane efflux proteins (OEP)"/>
    <property type="match status" value="1"/>
</dbReference>
<name>A0A4V2Q3A7_9GAMM</name>
<keyword evidence="3 5" id="KW-0449">Lipoprotein</keyword>
<dbReference type="Gene3D" id="1.20.1600.10">
    <property type="entry name" value="Outer membrane efflux proteins (OEP)"/>
    <property type="match status" value="1"/>
</dbReference>
<dbReference type="AlphaFoldDB" id="A0A4V2Q3A7"/>
<dbReference type="EMBL" id="SJOI01000001">
    <property type="protein sequence ID" value="TCL06068.1"/>
    <property type="molecule type" value="Genomic_DNA"/>
</dbReference>
<reference evidence="5 6" key="1">
    <citation type="submission" date="2019-02" db="EMBL/GenBank/DDBJ databases">
        <title>Investigation of anaerobic lignin degradation for improved lignocellulosic biofuels.</title>
        <authorList>
            <person name="Deangelis K."/>
        </authorList>
    </citation>
    <scope>NUCLEOTIDE SEQUENCE [LARGE SCALE GENOMIC DNA]</scope>
    <source>
        <strain evidence="5 6">159R</strain>
    </source>
</reference>
<keyword evidence="6" id="KW-1185">Reference proteome</keyword>
<gene>
    <name evidence="5" type="ORF">EZJ58_4293</name>
</gene>
<evidence type="ECO:0000256" key="3">
    <source>
        <dbReference type="RuleBase" id="RU362097"/>
    </source>
</evidence>
<dbReference type="Gene3D" id="2.20.200.10">
    <property type="entry name" value="Outer membrane efflux proteins (OEP)"/>
    <property type="match status" value="1"/>
</dbReference>
<evidence type="ECO:0000313" key="6">
    <source>
        <dbReference type="Proteomes" id="UP000294555"/>
    </source>
</evidence>
<dbReference type="RefSeq" id="WP_132925173.1">
    <property type="nucleotide sequence ID" value="NZ_SJOI01000001.1"/>
</dbReference>
<comment type="similarity">
    <text evidence="2 3">Belongs to the outer membrane factor (OMF) (TC 1.B.17) family.</text>
</comment>
<evidence type="ECO:0000256" key="1">
    <source>
        <dbReference type="ARBA" id="ARBA00004459"/>
    </source>
</evidence>
<protein>
    <submittedName>
        <fullName evidence="5">NodT family efflux transporter outer membrane factor (OMF) lipoprotein</fullName>
    </submittedName>
</protein>
<comment type="subcellular location">
    <subcellularLocation>
        <location evidence="1 3">Cell outer membrane</location>
        <topology evidence="1 3">Lipid-anchor</topology>
    </subcellularLocation>
</comment>
<dbReference type="PANTHER" id="PTHR30203">
    <property type="entry name" value="OUTER MEMBRANE CATION EFFLUX PROTEIN"/>
    <property type="match status" value="1"/>
</dbReference>
<evidence type="ECO:0000256" key="4">
    <source>
        <dbReference type="SAM" id="MobiDB-lite"/>
    </source>
</evidence>
<comment type="caution">
    <text evidence="5">The sequence shown here is derived from an EMBL/GenBank/DDBJ whole genome shotgun (WGS) entry which is preliminary data.</text>
</comment>
<dbReference type="Proteomes" id="UP000294555">
    <property type="component" value="Unassembled WGS sequence"/>
</dbReference>
<dbReference type="InterPro" id="IPR010131">
    <property type="entry name" value="MdtP/NodT-like"/>
</dbReference>
<accession>A0A4V2Q3A7</accession>
<keyword evidence="3" id="KW-1134">Transmembrane beta strand</keyword>
<evidence type="ECO:0000256" key="2">
    <source>
        <dbReference type="ARBA" id="ARBA00007613"/>
    </source>
</evidence>
<sequence length="509" mass="54027">MPDFACQPSARQAGALLKRAFLPLALAGLSACAMLPVGPDYRPPASPLLHRAGSQPLLNAGDNSQSATADAQPLPDHWWRLYRDDRLDSLVRQVLAHNTDLRIAQADLERELALLKEAGSARYPTLSANAEPSFGHPSGVALLAPDYVPPNTWNYDSGLNLSYQVDLFGQIQRAIEAADADSQAARAALDLVKINVAANTARAYAEVCATGLQLQTARRSIDLQQQSVTLTDRLLQAGRTGELDTLRARAQLQQLQAAIPPLQARQQNALFRLATLTGALAQDFPRDVANCVSPPQLTRLIPVGDGTALLRRRPDIRQNERRLAAATARVGVAMADLYPKITLGLAGSSAGYMKDIGGGDTYGWSLGPLISWTLPNTGAVQARIAQAQAGLQGDLARFDGSVLTAVGEVETALNNYARELDRHQALLAAAGETRQVAEKTRMLYASGKIGYLDVLDAERGMAASDAALAQSSGQLVDDQVLLFLALGGGWQDTPAAGAPTPAKSEKAGG</sequence>
<keyword evidence="3" id="KW-0564">Palmitate</keyword>
<dbReference type="Pfam" id="PF02321">
    <property type="entry name" value="OEP"/>
    <property type="match status" value="2"/>
</dbReference>
<proteinExistence type="inferred from homology"/>
<dbReference type="GO" id="GO:0009279">
    <property type="term" value="C:cell outer membrane"/>
    <property type="evidence" value="ECO:0007669"/>
    <property type="project" value="UniProtKB-SubCell"/>
</dbReference>
<dbReference type="InterPro" id="IPR003423">
    <property type="entry name" value="OMP_efflux"/>
</dbReference>
<dbReference type="PANTHER" id="PTHR30203:SF21">
    <property type="entry name" value="OUTER MEMBRANE COMPONENT OF MULTIDRUG EFFLUX PUMP-RELATED"/>
    <property type="match status" value="1"/>
</dbReference>